<dbReference type="InterPro" id="IPR036188">
    <property type="entry name" value="FAD/NAD-bd_sf"/>
</dbReference>
<gene>
    <name evidence="12" type="ORF">ADCFC_19850</name>
</gene>
<keyword evidence="9" id="KW-0411">Iron-sulfur</keyword>
<name>A0A6F8SMI0_9ACTN</name>
<reference evidence="13" key="2">
    <citation type="submission" date="2020-03" db="EMBL/GenBank/DDBJ databases">
        <title>Complete Genome Sequence of Adlercreutzia sp. strain 8CFCBH1 Producing Equol, Isolated from Healthy Japanese Feces.</title>
        <authorList>
            <person name="Ogata Y."/>
            <person name="Sakamoto M."/>
            <person name="Ohkuma M."/>
            <person name="Hattori M."/>
            <person name="Suda W."/>
        </authorList>
    </citation>
    <scope>NUCLEOTIDE SEQUENCE [LARGE SCALE GENOMIC DNA]</scope>
    <source>
        <strain evidence="13">8CFCBH1</strain>
    </source>
</reference>
<keyword evidence="13" id="KW-1185">Reference proteome</keyword>
<dbReference type="GO" id="GO:0016491">
    <property type="term" value="F:oxidoreductase activity"/>
    <property type="evidence" value="ECO:0007669"/>
    <property type="project" value="UniProtKB-KW"/>
</dbReference>
<dbReference type="Proteomes" id="UP000501727">
    <property type="component" value="Chromosome"/>
</dbReference>
<evidence type="ECO:0000256" key="2">
    <source>
        <dbReference type="ARBA" id="ARBA00001966"/>
    </source>
</evidence>
<evidence type="ECO:0000256" key="4">
    <source>
        <dbReference type="ARBA" id="ARBA00022630"/>
    </source>
</evidence>
<dbReference type="Gene3D" id="3.40.50.720">
    <property type="entry name" value="NAD(P)-binding Rossmann-like Domain"/>
    <property type="match status" value="1"/>
</dbReference>
<dbReference type="AlphaFoldDB" id="A0A6F8SMI0"/>
<dbReference type="Pfam" id="PF00724">
    <property type="entry name" value="Oxidored_FMN"/>
    <property type="match status" value="1"/>
</dbReference>
<proteinExistence type="inferred from homology"/>
<dbReference type="PANTHER" id="PTHR42917:SF2">
    <property type="entry name" value="2,4-DIENOYL-COA REDUCTASE [(2E)-ENOYL-COA-PRODUCING]"/>
    <property type="match status" value="1"/>
</dbReference>
<dbReference type="GO" id="GO:0046872">
    <property type="term" value="F:metal ion binding"/>
    <property type="evidence" value="ECO:0007669"/>
    <property type="project" value="UniProtKB-KW"/>
</dbReference>
<evidence type="ECO:0000313" key="12">
    <source>
        <dbReference type="EMBL" id="BCA89488.1"/>
    </source>
</evidence>
<dbReference type="KEGG" id="ahat:ADCFC_21070"/>
<evidence type="ECO:0000256" key="5">
    <source>
        <dbReference type="ARBA" id="ARBA00022643"/>
    </source>
</evidence>
<dbReference type="InterPro" id="IPR051793">
    <property type="entry name" value="NADH:flavin_oxidoreductase"/>
</dbReference>
<dbReference type="InterPro" id="IPR001155">
    <property type="entry name" value="OxRdtase_FMN_N"/>
</dbReference>
<keyword evidence="5" id="KW-0288">FMN</keyword>
<comment type="cofactor">
    <cofactor evidence="2">
        <name>[4Fe-4S] cluster</name>
        <dbReference type="ChEBI" id="CHEBI:49883"/>
    </cofactor>
</comment>
<comment type="cofactor">
    <cofactor evidence="1">
        <name>FMN</name>
        <dbReference type="ChEBI" id="CHEBI:58210"/>
    </cofactor>
</comment>
<keyword evidence="6" id="KW-0479">Metal-binding</keyword>
<evidence type="ECO:0000256" key="3">
    <source>
        <dbReference type="ARBA" id="ARBA00011048"/>
    </source>
</evidence>
<dbReference type="PROSITE" id="PS51257">
    <property type="entry name" value="PROKAR_LIPOPROTEIN"/>
    <property type="match status" value="1"/>
</dbReference>
<dbReference type="PRINTS" id="PR00368">
    <property type="entry name" value="FADPNR"/>
</dbReference>
<dbReference type="InterPro" id="IPR013785">
    <property type="entry name" value="Aldolase_TIM"/>
</dbReference>
<evidence type="ECO:0000256" key="1">
    <source>
        <dbReference type="ARBA" id="ARBA00001917"/>
    </source>
</evidence>
<reference evidence="13" key="1">
    <citation type="journal article" date="2020" name="Microbiol. Resour. Announc.">
        <title>Complete Genome Sequence of Adlercreutzia sp. Strain 8CFCBH1, a Potent Producer of Equol, Isolated from Healthy Japanese Feces.</title>
        <authorList>
            <person name="Ogata Y."/>
            <person name="Sakamoto M."/>
            <person name="Ohkuma M."/>
            <person name="Hattori M."/>
            <person name="Suda W."/>
        </authorList>
    </citation>
    <scope>NUCLEOTIDE SEQUENCE [LARGE SCALE GENOMIC DNA]</scope>
    <source>
        <strain evidence="13">8CFCBH1</strain>
    </source>
</reference>
<evidence type="ECO:0000256" key="8">
    <source>
        <dbReference type="ARBA" id="ARBA00023004"/>
    </source>
</evidence>
<keyword evidence="7" id="KW-0560">Oxidoreductase</keyword>
<dbReference type="Pfam" id="PF07992">
    <property type="entry name" value="Pyr_redox_2"/>
    <property type="match status" value="1"/>
</dbReference>
<dbReference type="SUPFAM" id="SSF51395">
    <property type="entry name" value="FMN-linked oxidoreductases"/>
    <property type="match status" value="1"/>
</dbReference>
<evidence type="ECO:0000256" key="6">
    <source>
        <dbReference type="ARBA" id="ARBA00022723"/>
    </source>
</evidence>
<comment type="similarity">
    <text evidence="3">In the N-terminal section; belongs to the NADH:flavin oxidoreductase/NADH oxidase family.</text>
</comment>
<evidence type="ECO:0000256" key="7">
    <source>
        <dbReference type="ARBA" id="ARBA00023002"/>
    </source>
</evidence>
<evidence type="ECO:0000313" key="13">
    <source>
        <dbReference type="Proteomes" id="UP000501727"/>
    </source>
</evidence>
<dbReference type="InterPro" id="IPR006311">
    <property type="entry name" value="TAT_signal"/>
</dbReference>
<dbReference type="Gene3D" id="3.50.50.60">
    <property type="entry name" value="FAD/NAD(P)-binding domain"/>
    <property type="match status" value="1"/>
</dbReference>
<dbReference type="PRINTS" id="PR00469">
    <property type="entry name" value="PNDRDTASEII"/>
</dbReference>
<dbReference type="RefSeq" id="WP_173114344.1">
    <property type="nucleotide sequence ID" value="NZ_AP022829.1"/>
</dbReference>
<dbReference type="PANTHER" id="PTHR42917">
    <property type="entry name" value="2,4-DIENOYL-COA REDUCTASE"/>
    <property type="match status" value="1"/>
</dbReference>
<dbReference type="SUPFAM" id="SSF51905">
    <property type="entry name" value="FAD/NAD(P)-binding domain"/>
    <property type="match status" value="1"/>
</dbReference>
<protein>
    <submittedName>
        <fullName evidence="12">NADH:flavin oxidoreductase</fullName>
    </submittedName>
</protein>
<dbReference type="Gene3D" id="3.20.20.70">
    <property type="entry name" value="Aldolase class I"/>
    <property type="match status" value="1"/>
</dbReference>
<evidence type="ECO:0000259" key="11">
    <source>
        <dbReference type="Pfam" id="PF07992"/>
    </source>
</evidence>
<dbReference type="GO" id="GO:0010181">
    <property type="term" value="F:FMN binding"/>
    <property type="evidence" value="ECO:0007669"/>
    <property type="project" value="InterPro"/>
</dbReference>
<dbReference type="PROSITE" id="PS51318">
    <property type="entry name" value="TAT"/>
    <property type="match status" value="1"/>
</dbReference>
<evidence type="ECO:0000256" key="9">
    <source>
        <dbReference type="ARBA" id="ARBA00023014"/>
    </source>
</evidence>
<organism evidence="12 13">
    <name type="scientific">Adlercreutzia hattorii</name>
    <dbReference type="NCBI Taxonomy" id="2707299"/>
    <lineage>
        <taxon>Bacteria</taxon>
        <taxon>Bacillati</taxon>
        <taxon>Actinomycetota</taxon>
        <taxon>Coriobacteriia</taxon>
        <taxon>Eggerthellales</taxon>
        <taxon>Eggerthellaceae</taxon>
        <taxon>Adlercreutzia</taxon>
    </lineage>
</organism>
<keyword evidence="4" id="KW-0285">Flavoprotein</keyword>
<dbReference type="GO" id="GO:0051536">
    <property type="term" value="F:iron-sulfur cluster binding"/>
    <property type="evidence" value="ECO:0007669"/>
    <property type="project" value="UniProtKB-KW"/>
</dbReference>
<evidence type="ECO:0000259" key="10">
    <source>
        <dbReference type="Pfam" id="PF00724"/>
    </source>
</evidence>
<feature type="domain" description="NADH:flavin oxidoreductase/NADH oxidase N-terminal" evidence="10">
    <location>
        <begin position="82"/>
        <end position="304"/>
    </location>
</feature>
<dbReference type="InterPro" id="IPR023753">
    <property type="entry name" value="FAD/NAD-binding_dom"/>
</dbReference>
<keyword evidence="8" id="KW-0408">Iron</keyword>
<feature type="domain" description="FAD/NAD(P)-binding" evidence="11">
    <location>
        <begin position="501"/>
        <end position="725"/>
    </location>
</feature>
<sequence>MSKITEGGLSRRQFLTGSALTAGAVASLGLAGCAPKAPTEAPATSESDLAATGADGTTVRAHAAQLNPQSDPKPVSNTTCPSLFTEWKMGSLTLPNRVVKSAAGYIGVTSQGITGDLHMQHYGKLAAGGASVVYCDDFAELYDHFRAIPDVGKFTDWTDEDLTAFANNIKENGAKAGYQLATMGLVFSGFEPDPTAIFQSSDCMDMTAEEISNLIADTIKAAATLKRCGFDCVEINAAGENIGQTFMSRNRNKREDDYGPQTFESRTRFVCEIVRGIKAECGEDFPVQVLINGVEENDKAIGDNAFFTTVEENKEMCKLIEAAGADSLHIRIGPCGQHVAEFAGDLYFCGTGIEGTTGYGTQFDFTRHWQGMLKADQSGLGIMVPVAAEIKKAVSIPVGAVTYMDPARDPEFFESLIASGELDFILMNRPLSVDYDYLHKLEEGRIDEIRPCTRCMHCHWDAADDGNLTFSCRTNAAHPFRFVTGQLTGSYDPEPAATAKNVVVVGAGPAGLEAARVAAERGHSVTLYEKKGSVGGLLEFANNVKGPHENLSVLRSYFERQMEVLGVNVMLNTEATADIIAEASPDIVIAATGGVRDTLGLSDTAGTKVVGIDDFMMADIAEEVVIVGSNVQAIDAAMYLLAQGKHVQVVTPNAASAIGAGHSFWVKTFTQPNMKALGVRFWPEATVTAVNDGSVTVKTATGIEQEIACGTVVEALDCLPNDSLSTGLSCEVVTVGDAARPFNIGEAICSGNAAARAI</sequence>
<accession>A0A6F8SMI0</accession>
<dbReference type="EMBL" id="AP022829">
    <property type="protein sequence ID" value="BCA89488.1"/>
    <property type="molecule type" value="Genomic_DNA"/>
</dbReference>